<name>A0A232M701_9EURO</name>
<gene>
    <name evidence="3" type="ORF">Egran_00132</name>
</gene>
<dbReference type="OrthoDB" id="2142040at2759"/>
<feature type="compositionally biased region" description="Low complexity" evidence="1">
    <location>
        <begin position="469"/>
        <end position="488"/>
    </location>
</feature>
<dbReference type="Proteomes" id="UP000243515">
    <property type="component" value="Unassembled WGS sequence"/>
</dbReference>
<dbReference type="Gene3D" id="3.40.50.410">
    <property type="entry name" value="von Willebrand factor, type A domain"/>
    <property type="match status" value="1"/>
</dbReference>
<feature type="compositionally biased region" description="Pro residues" evidence="1">
    <location>
        <begin position="129"/>
        <end position="139"/>
    </location>
</feature>
<accession>A0A232M701</accession>
<feature type="compositionally biased region" description="Low complexity" evidence="1">
    <location>
        <begin position="140"/>
        <end position="150"/>
    </location>
</feature>
<evidence type="ECO:0000313" key="4">
    <source>
        <dbReference type="Proteomes" id="UP000243515"/>
    </source>
</evidence>
<feature type="compositionally biased region" description="Polar residues" evidence="1">
    <location>
        <begin position="113"/>
        <end position="122"/>
    </location>
</feature>
<evidence type="ECO:0000259" key="2">
    <source>
        <dbReference type="PROSITE" id="PS50234"/>
    </source>
</evidence>
<dbReference type="AlphaFoldDB" id="A0A232M701"/>
<feature type="domain" description="VWFA" evidence="2">
    <location>
        <begin position="224"/>
        <end position="422"/>
    </location>
</feature>
<feature type="compositionally biased region" description="Low complexity" evidence="1">
    <location>
        <begin position="1"/>
        <end position="48"/>
    </location>
</feature>
<dbReference type="PROSITE" id="PS50234">
    <property type="entry name" value="VWFA"/>
    <property type="match status" value="1"/>
</dbReference>
<dbReference type="PANTHER" id="PTHR34706">
    <property type="entry name" value="SLR1338 PROTEIN"/>
    <property type="match status" value="1"/>
</dbReference>
<feature type="compositionally biased region" description="Polar residues" evidence="1">
    <location>
        <begin position="49"/>
        <end position="76"/>
    </location>
</feature>
<protein>
    <recommendedName>
        <fullName evidence="2">VWFA domain-containing protein</fullName>
    </recommendedName>
</protein>
<evidence type="ECO:0000313" key="3">
    <source>
        <dbReference type="EMBL" id="OXV12108.1"/>
    </source>
</evidence>
<organism evidence="3 4">
    <name type="scientific">Elaphomyces granulatus</name>
    <dbReference type="NCBI Taxonomy" id="519963"/>
    <lineage>
        <taxon>Eukaryota</taxon>
        <taxon>Fungi</taxon>
        <taxon>Dikarya</taxon>
        <taxon>Ascomycota</taxon>
        <taxon>Pezizomycotina</taxon>
        <taxon>Eurotiomycetes</taxon>
        <taxon>Eurotiomycetidae</taxon>
        <taxon>Eurotiales</taxon>
        <taxon>Elaphomycetaceae</taxon>
        <taxon>Elaphomyces</taxon>
    </lineage>
</organism>
<dbReference type="InterPro" id="IPR002035">
    <property type="entry name" value="VWF_A"/>
</dbReference>
<proteinExistence type="predicted"/>
<feature type="compositionally biased region" description="Low complexity" evidence="1">
    <location>
        <begin position="499"/>
        <end position="578"/>
    </location>
</feature>
<comment type="caution">
    <text evidence="3">The sequence shown here is derived from an EMBL/GenBank/DDBJ whole genome shotgun (WGS) entry which is preliminary data.</text>
</comment>
<dbReference type="InterPro" id="IPR036465">
    <property type="entry name" value="vWFA_dom_sf"/>
</dbReference>
<feature type="compositionally biased region" description="Polar residues" evidence="1">
    <location>
        <begin position="489"/>
        <end position="498"/>
    </location>
</feature>
<dbReference type="PANTHER" id="PTHR34706:SF2">
    <property type="entry name" value="RFEF"/>
    <property type="match status" value="1"/>
</dbReference>
<feature type="region of interest" description="Disordered" evidence="1">
    <location>
        <begin position="438"/>
        <end position="457"/>
    </location>
</feature>
<evidence type="ECO:0000256" key="1">
    <source>
        <dbReference type="SAM" id="MobiDB-lite"/>
    </source>
</evidence>
<dbReference type="EMBL" id="NPHW01002128">
    <property type="protein sequence ID" value="OXV12108.1"/>
    <property type="molecule type" value="Genomic_DNA"/>
</dbReference>
<reference evidence="3 4" key="1">
    <citation type="journal article" date="2015" name="Environ. Microbiol.">
        <title>Metagenome sequence of Elaphomyces granulatus from sporocarp tissue reveals Ascomycota ectomycorrhizal fingerprints of genome expansion and a Proteobacteria-rich microbiome.</title>
        <authorList>
            <person name="Quandt C.A."/>
            <person name="Kohler A."/>
            <person name="Hesse C.N."/>
            <person name="Sharpton T.J."/>
            <person name="Martin F."/>
            <person name="Spatafora J.W."/>
        </authorList>
    </citation>
    <scope>NUCLEOTIDE SEQUENCE [LARGE SCALE GENOMIC DNA]</scope>
    <source>
        <strain evidence="3 4">OSC145934</strain>
    </source>
</reference>
<dbReference type="SUPFAM" id="SSF53300">
    <property type="entry name" value="vWA-like"/>
    <property type="match status" value="1"/>
</dbReference>
<keyword evidence="4" id="KW-1185">Reference proteome</keyword>
<feature type="region of interest" description="Disordered" evidence="1">
    <location>
        <begin position="469"/>
        <end position="589"/>
    </location>
</feature>
<sequence>MSRPYNQQQYSSYPTSSPQSQYPSQSQAQPRPGASAPPASTSPYAGSPNASRPPSATPAYQSSPYPAQSGPQQNYGRPSPSSTSQQSYGTSQPPYSQPYSSHYLPQPQSQYSRNPPNAPGQTYGSYNPQGPPSSGPPGYPSAAAPYGGAPAAPPATEQQIASYRKLLVATIQDKQLQNMYPPDKFERVVQELAKIGPASIQDILKDWHISLESAMDLIKLSLFDIILYIDDSGSMEFEEGGVRLKQLKEILALVAFAASKFDQDGISVRMMNSMAQGDNIRTKADAEALVARVRFQGLTPMGTSLKGKVLDPMVVGPARAGRLQKPVLVIAITDGQPAGEPPGSVADAIRYAVDELARTQYGRGAVSFQFAQVGNDLQAREFLGKLDEDPSVGQFIDCTSNFEVEQDEMSRANPPVYLTRELWCTKLMLGAIDPSYDAKDEKATGRTGGPPQSRQPANFNQAAYSQNQGYSSQQNYGQTGYGQPNYGQSYSGYSQAPAGQTSYGQPQQGGYPQHVGYQQQQGSVYQQQQGYPQQQGGYPQQQGYAQPRGGYPPQQGGYPAQSQGGAYPQQGGYPTQQQKYTSGPPPRRY</sequence>
<feature type="compositionally biased region" description="Low complexity" evidence="1">
    <location>
        <begin position="78"/>
        <end position="112"/>
    </location>
</feature>
<feature type="region of interest" description="Disordered" evidence="1">
    <location>
        <begin position="1"/>
        <end position="155"/>
    </location>
</feature>